<feature type="chain" id="PRO_5017443961" evidence="1">
    <location>
        <begin position="25"/>
        <end position="181"/>
    </location>
</feature>
<comment type="caution">
    <text evidence="3">The sequence shown here is derived from an EMBL/GenBank/DDBJ whole genome shotgun (WGS) entry which is preliminary data.</text>
</comment>
<keyword evidence="1" id="KW-0732">Signal</keyword>
<dbReference type="InterPro" id="IPR053146">
    <property type="entry name" value="QDO-like"/>
</dbReference>
<accession>A0A3A1N6V6</accession>
<evidence type="ECO:0000256" key="1">
    <source>
        <dbReference type="SAM" id="SignalP"/>
    </source>
</evidence>
<dbReference type="Pfam" id="PF07883">
    <property type="entry name" value="Cupin_2"/>
    <property type="match status" value="1"/>
</dbReference>
<reference evidence="3 4" key="1">
    <citation type="submission" date="2018-08" db="EMBL/GenBank/DDBJ databases">
        <title>Proposal of Muricauda 72 sp.nov. and Muricauda NH166 sp.nov., isolated from seawater.</title>
        <authorList>
            <person name="Cheng H."/>
            <person name="Wu Y.-H."/>
            <person name="Guo L.-L."/>
            <person name="Xu X.-W."/>
        </authorList>
    </citation>
    <scope>NUCLEOTIDE SEQUENCE [LARGE SCALE GENOMIC DNA]</scope>
    <source>
        <strain evidence="3 4">KCTC 22173</strain>
    </source>
</reference>
<name>A0A3A1N6V6_9FLAO</name>
<gene>
    <name evidence="3" type="ORF">D2V08_04720</name>
</gene>
<proteinExistence type="predicted"/>
<feature type="domain" description="Cupin type-2" evidence="2">
    <location>
        <begin position="78"/>
        <end position="140"/>
    </location>
</feature>
<dbReference type="Proteomes" id="UP000266067">
    <property type="component" value="Unassembled WGS sequence"/>
</dbReference>
<protein>
    <submittedName>
        <fullName evidence="3">Cupin domain-containing protein</fullName>
    </submittedName>
</protein>
<dbReference type="InterPro" id="IPR011051">
    <property type="entry name" value="RmlC_Cupin_sf"/>
</dbReference>
<evidence type="ECO:0000313" key="4">
    <source>
        <dbReference type="Proteomes" id="UP000266067"/>
    </source>
</evidence>
<dbReference type="RefSeq" id="WP_119606926.1">
    <property type="nucleotide sequence ID" value="NZ_QXFH01000070.1"/>
</dbReference>
<organism evidence="3 4">
    <name type="scientific">Flagellimonas lutimaris</name>
    <dbReference type="NCBI Taxonomy" id="475082"/>
    <lineage>
        <taxon>Bacteria</taxon>
        <taxon>Pseudomonadati</taxon>
        <taxon>Bacteroidota</taxon>
        <taxon>Flavobacteriia</taxon>
        <taxon>Flavobacteriales</taxon>
        <taxon>Flavobacteriaceae</taxon>
        <taxon>Flagellimonas</taxon>
    </lineage>
</organism>
<dbReference type="PANTHER" id="PTHR36440">
    <property type="entry name" value="PUTATIVE (AFU_ORTHOLOGUE AFUA_8G07350)-RELATED"/>
    <property type="match status" value="1"/>
</dbReference>
<sequence length="181" mass="19689">MNRNVFLKRSALSAAALASLPAFAHFSSKDEKDGKPLDPKIVRKGEGKQVNVIGDQQTFKLTSEDTNGLFTLIEEVNPPGTMIPPHVHTNEDEIFKVLEGELEVTVGDETTILKAGDLAFAPKNVPHTWKVVGDQDCKTILSVFPAGLELMFEELGKLPPGPPDFAKISEICGRYGISFLA</sequence>
<keyword evidence="4" id="KW-1185">Reference proteome</keyword>
<dbReference type="AlphaFoldDB" id="A0A3A1N6V6"/>
<dbReference type="CDD" id="cd02215">
    <property type="entry name" value="cupin_QDO_N_C"/>
    <property type="match status" value="1"/>
</dbReference>
<dbReference type="InterPro" id="IPR014710">
    <property type="entry name" value="RmlC-like_jellyroll"/>
</dbReference>
<dbReference type="Gene3D" id="2.60.120.10">
    <property type="entry name" value="Jelly Rolls"/>
    <property type="match status" value="1"/>
</dbReference>
<evidence type="ECO:0000259" key="2">
    <source>
        <dbReference type="Pfam" id="PF07883"/>
    </source>
</evidence>
<dbReference type="SUPFAM" id="SSF51182">
    <property type="entry name" value="RmlC-like cupins"/>
    <property type="match status" value="1"/>
</dbReference>
<evidence type="ECO:0000313" key="3">
    <source>
        <dbReference type="EMBL" id="RIV34690.1"/>
    </source>
</evidence>
<feature type="signal peptide" evidence="1">
    <location>
        <begin position="1"/>
        <end position="24"/>
    </location>
</feature>
<dbReference type="InterPro" id="IPR013096">
    <property type="entry name" value="Cupin_2"/>
</dbReference>
<dbReference type="EMBL" id="QXFH01000070">
    <property type="protein sequence ID" value="RIV34690.1"/>
    <property type="molecule type" value="Genomic_DNA"/>
</dbReference>
<dbReference type="PANTHER" id="PTHR36440:SF1">
    <property type="entry name" value="PUTATIVE (AFU_ORTHOLOGUE AFUA_8G07350)-RELATED"/>
    <property type="match status" value="1"/>
</dbReference>
<dbReference type="OrthoDB" id="1423961at2"/>